<dbReference type="GO" id="GO:0020037">
    <property type="term" value="F:heme binding"/>
    <property type="evidence" value="ECO:0007669"/>
    <property type="project" value="UniProtKB-UniRule"/>
</dbReference>
<dbReference type="PATRIC" id="fig|106634.4.peg.1722"/>
<feature type="transmembrane region" description="Helical" evidence="8">
    <location>
        <begin position="153"/>
        <end position="173"/>
    </location>
</feature>
<keyword evidence="4 8" id="KW-0812">Transmembrane</keyword>
<protein>
    <recommendedName>
        <fullName evidence="8">Protein-methionine-sulfoxide reductase heme-binding subunit MsrQ</fullName>
    </recommendedName>
    <alternativeName>
        <fullName evidence="8">Flavocytochrome MsrQ</fullName>
    </alternativeName>
</protein>
<dbReference type="EMBL" id="CP011367">
    <property type="protein sequence ID" value="AKJ95380.1"/>
    <property type="molecule type" value="Genomic_DNA"/>
</dbReference>
<keyword evidence="7 8" id="KW-0472">Membrane</keyword>
<dbReference type="GO" id="GO:0010181">
    <property type="term" value="F:FMN binding"/>
    <property type="evidence" value="ECO:0007669"/>
    <property type="project" value="UniProtKB-UniRule"/>
</dbReference>
<keyword evidence="8" id="KW-1003">Cell membrane</keyword>
<evidence type="ECO:0000256" key="5">
    <source>
        <dbReference type="ARBA" id="ARBA00022989"/>
    </source>
</evidence>
<name>A0A0G3G2E8_9GAMM</name>
<comment type="similarity">
    <text evidence="8">Belongs to the MsrQ family.</text>
</comment>
<evidence type="ECO:0000256" key="8">
    <source>
        <dbReference type="HAMAP-Rule" id="MF_01207"/>
    </source>
</evidence>
<feature type="transmembrane region" description="Helical" evidence="8">
    <location>
        <begin position="53"/>
        <end position="71"/>
    </location>
</feature>
<sequence>MTASTRRARARPPRGVWWAVLLASLVPAAWIGLRTLGWFDGLGVNPIEKLLELSGTHAMIALLIALAVTPLRQMTGLSWIVRLRRMLGLVAFGYVTAHALIWLGVDLFFDWELVLYDLTERPFVMVGFAAWLILLALTLTSTNAAQRWLKKKWVWLHRGVYLAGVLAVLHFLWLARADYVEVALYAAILAFLLGWRVLYRWQSRRRIHARGVSA</sequence>
<accession>A0A0G3G2E8</accession>
<dbReference type="STRING" id="106634.TVD_08415"/>
<evidence type="ECO:0000313" key="10">
    <source>
        <dbReference type="EMBL" id="AKJ95380.1"/>
    </source>
</evidence>
<keyword evidence="3 8" id="KW-0349">Heme</keyword>
<comment type="cofactor">
    <cofactor evidence="8">
        <name>heme b</name>
        <dbReference type="ChEBI" id="CHEBI:60344"/>
    </cofactor>
    <text evidence="8">Binds 1 heme b (iron(II)-protoporphyrin IX) group per subunit.</text>
</comment>
<keyword evidence="5 8" id="KW-1133">Transmembrane helix</keyword>
<evidence type="ECO:0000313" key="11">
    <source>
        <dbReference type="Proteomes" id="UP000064201"/>
    </source>
</evidence>
<dbReference type="GO" id="GO:0009055">
    <property type="term" value="F:electron transfer activity"/>
    <property type="evidence" value="ECO:0007669"/>
    <property type="project" value="UniProtKB-UniRule"/>
</dbReference>
<dbReference type="PANTHER" id="PTHR36964:SF1">
    <property type="entry name" value="PROTEIN-METHIONINE-SULFOXIDE REDUCTASE HEME-BINDING SUBUNIT MSRQ"/>
    <property type="match status" value="1"/>
</dbReference>
<evidence type="ECO:0000256" key="3">
    <source>
        <dbReference type="ARBA" id="ARBA00022617"/>
    </source>
</evidence>
<dbReference type="Pfam" id="PF01794">
    <property type="entry name" value="Ferric_reduct"/>
    <property type="match status" value="1"/>
</dbReference>
<gene>
    <name evidence="8" type="primary">msrQ</name>
    <name evidence="10" type="ORF">TVD_08415</name>
</gene>
<dbReference type="KEGG" id="tvr:TVD_08415"/>
<dbReference type="GO" id="GO:0046872">
    <property type="term" value="F:metal ion binding"/>
    <property type="evidence" value="ECO:0007669"/>
    <property type="project" value="UniProtKB-KW"/>
</dbReference>
<dbReference type="RefSeq" id="WP_047251351.1">
    <property type="nucleotide sequence ID" value="NZ_CP011367.1"/>
</dbReference>
<reference evidence="10 11" key="1">
    <citation type="submission" date="2015-04" db="EMBL/GenBank/DDBJ databases">
        <title>Complete Sequence for the Genome of the Thioalkalivibrio versutus D301.</title>
        <authorList>
            <person name="Mu T."/>
            <person name="Zhou J."/>
            <person name="Xu X."/>
        </authorList>
    </citation>
    <scope>NUCLEOTIDE SEQUENCE [LARGE SCALE GENOMIC DNA]</scope>
    <source>
        <strain evidence="10 11">D301</strain>
    </source>
</reference>
<dbReference type="PANTHER" id="PTHR36964">
    <property type="entry name" value="PROTEIN-METHIONINE-SULFOXIDE REDUCTASE HEME-BINDING SUBUNIT MSRQ"/>
    <property type="match status" value="1"/>
</dbReference>
<dbReference type="Proteomes" id="UP000064201">
    <property type="component" value="Chromosome"/>
</dbReference>
<comment type="subcellular location">
    <subcellularLocation>
        <location evidence="8">Cell membrane</location>
        <topology evidence="8">Multi-pass membrane protein</topology>
    </subcellularLocation>
    <subcellularLocation>
        <location evidence="1">Membrane</location>
        <topology evidence="1">Multi-pass membrane protein</topology>
    </subcellularLocation>
</comment>
<keyword evidence="8" id="KW-0285">Flavoprotein</keyword>
<evidence type="ECO:0000256" key="1">
    <source>
        <dbReference type="ARBA" id="ARBA00004141"/>
    </source>
</evidence>
<comment type="function">
    <text evidence="8">Part of the MsrPQ system that repairs oxidized periplasmic proteins containing methionine sulfoxide residues (Met-O), using respiratory chain electrons. Thus protects these proteins from oxidative-stress damage caused by reactive species of oxygen and chlorine generated by the host defense mechanisms. MsrPQ is essential for the maintenance of envelope integrity under bleach stress, rescuing a wide series of structurally unrelated periplasmic proteins from methionine oxidation. MsrQ provides electrons for reduction to the reductase catalytic subunit MsrP, using the quinone pool of the respiratory chain.</text>
</comment>
<comment type="cofactor">
    <cofactor evidence="8">
        <name>FMN</name>
        <dbReference type="ChEBI" id="CHEBI:58210"/>
    </cofactor>
    <text evidence="8">Binds 1 FMN per subunit.</text>
</comment>
<evidence type="ECO:0000259" key="9">
    <source>
        <dbReference type="Pfam" id="PF01794"/>
    </source>
</evidence>
<evidence type="ECO:0000256" key="2">
    <source>
        <dbReference type="ARBA" id="ARBA00022448"/>
    </source>
</evidence>
<proteinExistence type="inferred from homology"/>
<dbReference type="InterPro" id="IPR013130">
    <property type="entry name" value="Fe3_Rdtase_TM_dom"/>
</dbReference>
<dbReference type="GO" id="GO:0016679">
    <property type="term" value="F:oxidoreductase activity, acting on diphenols and related substances as donors"/>
    <property type="evidence" value="ECO:0007669"/>
    <property type="project" value="TreeGrafter"/>
</dbReference>
<keyword evidence="2 8" id="KW-0813">Transport</keyword>
<feature type="transmembrane region" description="Helical" evidence="8">
    <location>
        <begin position="179"/>
        <end position="198"/>
    </location>
</feature>
<evidence type="ECO:0000256" key="7">
    <source>
        <dbReference type="ARBA" id="ARBA00023136"/>
    </source>
</evidence>
<evidence type="ECO:0000256" key="4">
    <source>
        <dbReference type="ARBA" id="ARBA00022692"/>
    </source>
</evidence>
<dbReference type="GO" id="GO:0005886">
    <property type="term" value="C:plasma membrane"/>
    <property type="evidence" value="ECO:0007669"/>
    <property type="project" value="UniProtKB-SubCell"/>
</dbReference>
<comment type="subunit">
    <text evidence="8">Heterodimer of a catalytic subunit (MsrP) and a heme-binding subunit (MsrQ).</text>
</comment>
<dbReference type="AlphaFoldDB" id="A0A0G3G2E8"/>
<keyword evidence="6 8" id="KW-0408">Iron</keyword>
<organism evidence="10 11">
    <name type="scientific">Thioalkalivibrio versutus</name>
    <dbReference type="NCBI Taxonomy" id="106634"/>
    <lineage>
        <taxon>Bacteria</taxon>
        <taxon>Pseudomonadati</taxon>
        <taxon>Pseudomonadota</taxon>
        <taxon>Gammaproteobacteria</taxon>
        <taxon>Chromatiales</taxon>
        <taxon>Ectothiorhodospiraceae</taxon>
        <taxon>Thioalkalivibrio</taxon>
    </lineage>
</organism>
<feature type="transmembrane region" description="Helical" evidence="8">
    <location>
        <begin position="123"/>
        <end position="141"/>
    </location>
</feature>
<feature type="domain" description="Ferric oxidoreductase" evidence="9">
    <location>
        <begin position="58"/>
        <end position="168"/>
    </location>
</feature>
<dbReference type="GO" id="GO:0030091">
    <property type="term" value="P:protein repair"/>
    <property type="evidence" value="ECO:0007669"/>
    <property type="project" value="UniProtKB-UniRule"/>
</dbReference>
<dbReference type="OrthoDB" id="9788328at2"/>
<feature type="transmembrane region" description="Helical" evidence="8">
    <location>
        <begin position="15"/>
        <end position="33"/>
    </location>
</feature>
<keyword evidence="8" id="KW-0249">Electron transport</keyword>
<evidence type="ECO:0000256" key="6">
    <source>
        <dbReference type="ARBA" id="ARBA00023004"/>
    </source>
</evidence>
<dbReference type="InterPro" id="IPR022837">
    <property type="entry name" value="MsrQ-like"/>
</dbReference>
<feature type="transmembrane region" description="Helical" evidence="8">
    <location>
        <begin position="83"/>
        <end position="103"/>
    </location>
</feature>
<keyword evidence="8" id="KW-0479">Metal-binding</keyword>
<dbReference type="HAMAP" id="MF_01207">
    <property type="entry name" value="MsrQ"/>
    <property type="match status" value="1"/>
</dbReference>
<keyword evidence="11" id="KW-1185">Reference proteome</keyword>
<keyword evidence="8" id="KW-0288">FMN</keyword>